<evidence type="ECO:0008006" key="4">
    <source>
        <dbReference type="Google" id="ProtNLM"/>
    </source>
</evidence>
<protein>
    <recommendedName>
        <fullName evidence="4">ATP synthase subunit I</fullName>
    </recommendedName>
</protein>
<keyword evidence="1" id="KW-0472">Membrane</keyword>
<dbReference type="Proteomes" id="UP000005870">
    <property type="component" value="Chromosome"/>
</dbReference>
<feature type="transmembrane region" description="Helical" evidence="1">
    <location>
        <begin position="79"/>
        <end position="97"/>
    </location>
</feature>
<organism evidence="2 3">
    <name type="scientific">Pseudoxanthomonas spadix (strain BD-a59)</name>
    <dbReference type="NCBI Taxonomy" id="1045855"/>
    <lineage>
        <taxon>Bacteria</taxon>
        <taxon>Pseudomonadati</taxon>
        <taxon>Pseudomonadota</taxon>
        <taxon>Gammaproteobacteria</taxon>
        <taxon>Lysobacterales</taxon>
        <taxon>Lysobacteraceae</taxon>
        <taxon>Pseudoxanthomonas</taxon>
    </lineage>
</organism>
<sequence>MLVALAWLATSPIHALGALVGGLGITAGSWAAAKVALGGGVAPAGAAFARLMMGVAIKWVVVVLVLVAALAGFGLPGLAVVTGVLGATLGMVLANVIRRKGAVS</sequence>
<keyword evidence="1" id="KW-0812">Transmembrane</keyword>
<dbReference type="HOGENOM" id="CLU_2247833_0_0_6"/>
<gene>
    <name evidence="2" type="ordered locus">DSC_14745</name>
</gene>
<evidence type="ECO:0000256" key="1">
    <source>
        <dbReference type="SAM" id="Phobius"/>
    </source>
</evidence>
<keyword evidence="3" id="KW-1185">Reference proteome</keyword>
<dbReference type="STRING" id="1045855.DSC_14745"/>
<evidence type="ECO:0000313" key="3">
    <source>
        <dbReference type="Proteomes" id="UP000005870"/>
    </source>
</evidence>
<feature type="transmembrane region" description="Helical" evidence="1">
    <location>
        <begin position="56"/>
        <end position="73"/>
    </location>
</feature>
<keyword evidence="1" id="KW-1133">Transmembrane helix</keyword>
<dbReference type="EMBL" id="CP003093">
    <property type="protein sequence ID" value="AER57593.1"/>
    <property type="molecule type" value="Genomic_DNA"/>
</dbReference>
<dbReference type="AlphaFoldDB" id="G7UVD2"/>
<proteinExistence type="predicted"/>
<name>G7UVD2_PSEUP</name>
<dbReference type="KEGG" id="psd:DSC_14745"/>
<evidence type="ECO:0000313" key="2">
    <source>
        <dbReference type="EMBL" id="AER57593.1"/>
    </source>
</evidence>
<accession>G7UVD2</accession>
<reference evidence="2 3" key="1">
    <citation type="journal article" date="2012" name="J. Bacteriol.">
        <title>Complete Genome Sequence of the BTEX-Degrading Bacterium Pseudoxanthomonas spadix BD-a59.</title>
        <authorList>
            <person name="Lee S.H."/>
            <person name="Jin H.M."/>
            <person name="Lee H.J."/>
            <person name="Kim J.M."/>
            <person name="Jeon C.O."/>
        </authorList>
    </citation>
    <scope>NUCLEOTIDE SEQUENCE [LARGE SCALE GENOMIC DNA]</scope>
    <source>
        <strain evidence="2 3">BD-a59</strain>
    </source>
</reference>